<feature type="region of interest" description="Disordered" evidence="6">
    <location>
        <begin position="1"/>
        <end position="32"/>
    </location>
</feature>
<keyword evidence="7" id="KW-1133">Transmembrane helix</keyword>
<evidence type="ECO:0000256" key="5">
    <source>
        <dbReference type="ARBA" id="ARBA00023284"/>
    </source>
</evidence>
<feature type="domain" description="Thioredoxin-like fold" evidence="8">
    <location>
        <begin position="112"/>
        <end position="271"/>
    </location>
</feature>
<sequence length="305" mass="31835">MTSTPPAHEPHGGHRRRREAAREKARLNRMKQRRRDVAARGLVRGGIAVALVAVVVVVGLIVVQGARPAGPGPQNMASDGIVIGKDLAAASTQALDPEQDPVPTESDAAGAAHIRVYVDYLCTACKEFQDTNGAQMEGWLQSGAATVEIHPVAILTSKSQAYSMRAANAAACVADTAPDDFWAFNSALFAEQPAEQSTGLSDERIVQLAADAGADSSDVADCISDQRFQSWVNAATDRVLDGEIPDSNVDEVVGAPVIVVGDRQYTGQPDDAKAFAAFVLQAAGQDATPTPTATPDPSATPTTAP</sequence>
<dbReference type="InterPro" id="IPR036249">
    <property type="entry name" value="Thioredoxin-like_sf"/>
</dbReference>
<keyword evidence="5" id="KW-0676">Redox-active center</keyword>
<evidence type="ECO:0000313" key="10">
    <source>
        <dbReference type="Proteomes" id="UP000195106"/>
    </source>
</evidence>
<dbReference type="AlphaFoldDB" id="A0A251XX23"/>
<comment type="similarity">
    <text evidence="1">Belongs to the thioredoxin family. DsbA subfamily.</text>
</comment>
<dbReference type="Pfam" id="PF13462">
    <property type="entry name" value="Thioredoxin_4"/>
    <property type="match status" value="1"/>
</dbReference>
<gene>
    <name evidence="9" type="ORF">CMsap09_13750</name>
</gene>
<dbReference type="Gene3D" id="3.40.30.10">
    <property type="entry name" value="Glutaredoxin"/>
    <property type="match status" value="1"/>
</dbReference>
<dbReference type="GO" id="GO:0016491">
    <property type="term" value="F:oxidoreductase activity"/>
    <property type="evidence" value="ECO:0007669"/>
    <property type="project" value="UniProtKB-KW"/>
</dbReference>
<keyword evidence="4" id="KW-1015">Disulfide bond</keyword>
<reference evidence="9 10" key="1">
    <citation type="submission" date="2016-08" db="EMBL/GenBank/DDBJ databases">
        <title>Genome sequence of Clavibacter michiganensis spp. strain CASJ009.</title>
        <authorList>
            <person name="Thapa S.P."/>
            <person name="Coaker G."/>
        </authorList>
    </citation>
    <scope>NUCLEOTIDE SEQUENCE [LARGE SCALE GENOMIC DNA]</scope>
    <source>
        <strain evidence="9">CASJ009</strain>
    </source>
</reference>
<proteinExistence type="inferred from homology"/>
<keyword evidence="7" id="KW-0472">Membrane</keyword>
<evidence type="ECO:0000256" key="2">
    <source>
        <dbReference type="ARBA" id="ARBA00022729"/>
    </source>
</evidence>
<evidence type="ECO:0000313" key="9">
    <source>
        <dbReference type="EMBL" id="OUE10005.1"/>
    </source>
</evidence>
<dbReference type="EMBL" id="MDHJ01000001">
    <property type="protein sequence ID" value="OUE10005.1"/>
    <property type="molecule type" value="Genomic_DNA"/>
</dbReference>
<evidence type="ECO:0000256" key="3">
    <source>
        <dbReference type="ARBA" id="ARBA00023002"/>
    </source>
</evidence>
<feature type="region of interest" description="Disordered" evidence="6">
    <location>
        <begin position="285"/>
        <end position="305"/>
    </location>
</feature>
<keyword evidence="2" id="KW-0732">Signal</keyword>
<evidence type="ECO:0000256" key="6">
    <source>
        <dbReference type="SAM" id="MobiDB-lite"/>
    </source>
</evidence>
<dbReference type="PANTHER" id="PTHR13887">
    <property type="entry name" value="GLUTATHIONE S-TRANSFERASE KAPPA"/>
    <property type="match status" value="1"/>
</dbReference>
<evidence type="ECO:0000259" key="8">
    <source>
        <dbReference type="Pfam" id="PF13462"/>
    </source>
</evidence>
<name>A0A251XX23_9MICO</name>
<evidence type="ECO:0000256" key="4">
    <source>
        <dbReference type="ARBA" id="ARBA00023157"/>
    </source>
</evidence>
<organism evidence="9 10">
    <name type="scientific">Clavibacter michiganensis</name>
    <dbReference type="NCBI Taxonomy" id="28447"/>
    <lineage>
        <taxon>Bacteria</taxon>
        <taxon>Bacillati</taxon>
        <taxon>Actinomycetota</taxon>
        <taxon>Actinomycetes</taxon>
        <taxon>Micrococcales</taxon>
        <taxon>Microbacteriaceae</taxon>
        <taxon>Clavibacter</taxon>
    </lineage>
</organism>
<evidence type="ECO:0000256" key="1">
    <source>
        <dbReference type="ARBA" id="ARBA00005791"/>
    </source>
</evidence>
<evidence type="ECO:0000256" key="7">
    <source>
        <dbReference type="SAM" id="Phobius"/>
    </source>
</evidence>
<keyword evidence="3" id="KW-0560">Oxidoreductase</keyword>
<keyword evidence="7" id="KW-0812">Transmembrane</keyword>
<dbReference type="InterPro" id="IPR012336">
    <property type="entry name" value="Thioredoxin-like_fold"/>
</dbReference>
<comment type="caution">
    <text evidence="9">The sequence shown here is derived from an EMBL/GenBank/DDBJ whole genome shotgun (WGS) entry which is preliminary data.</text>
</comment>
<feature type="transmembrane region" description="Helical" evidence="7">
    <location>
        <begin position="41"/>
        <end position="63"/>
    </location>
</feature>
<dbReference type="Proteomes" id="UP000195106">
    <property type="component" value="Unassembled WGS sequence"/>
</dbReference>
<dbReference type="PANTHER" id="PTHR13887:SF14">
    <property type="entry name" value="DISULFIDE BOND FORMATION PROTEIN D"/>
    <property type="match status" value="1"/>
</dbReference>
<accession>A0A251XX23</accession>
<protein>
    <recommendedName>
        <fullName evidence="8">Thioredoxin-like fold domain-containing protein</fullName>
    </recommendedName>
</protein>
<dbReference type="SUPFAM" id="SSF52833">
    <property type="entry name" value="Thioredoxin-like"/>
    <property type="match status" value="1"/>
</dbReference>